<evidence type="ECO:0000256" key="2">
    <source>
        <dbReference type="ARBA" id="ARBA00004651"/>
    </source>
</evidence>
<evidence type="ECO:0000256" key="8">
    <source>
        <dbReference type="ARBA" id="ARBA00022692"/>
    </source>
</evidence>
<keyword evidence="14" id="KW-1185">Reference proteome</keyword>
<evidence type="ECO:0000256" key="10">
    <source>
        <dbReference type="ARBA" id="ARBA00023065"/>
    </source>
</evidence>
<keyword evidence="9" id="KW-1133">Transmembrane helix</keyword>
<keyword evidence="5" id="KW-0813">Transport</keyword>
<dbReference type="GO" id="GO:0042910">
    <property type="term" value="F:xenobiotic transmembrane transporter activity"/>
    <property type="evidence" value="ECO:0007669"/>
    <property type="project" value="InterPro"/>
</dbReference>
<evidence type="ECO:0000256" key="1">
    <source>
        <dbReference type="ARBA" id="ARBA00003408"/>
    </source>
</evidence>
<comment type="function">
    <text evidence="1">Multidrug efflux pump.</text>
</comment>
<proteinExistence type="inferred from homology"/>
<keyword evidence="6" id="KW-0050">Antiport</keyword>
<keyword evidence="10" id="KW-0406">Ion transport</keyword>
<reference evidence="14" key="1">
    <citation type="submission" date="2018-08" db="EMBL/GenBank/DDBJ databases">
        <authorList>
            <person name="Hornung B."/>
        </authorList>
    </citation>
    <scope>NUCLEOTIDE SEQUENCE [LARGE SCALE GENOMIC DNA]</scope>
</reference>
<evidence type="ECO:0000256" key="6">
    <source>
        <dbReference type="ARBA" id="ARBA00022449"/>
    </source>
</evidence>
<comment type="similarity">
    <text evidence="3">Belongs to the multi antimicrobial extrusion (MATE) (TC 2.A.66.1) family.</text>
</comment>
<dbReference type="Proteomes" id="UP000263928">
    <property type="component" value="Unassembled WGS sequence"/>
</dbReference>
<dbReference type="Pfam" id="PF01554">
    <property type="entry name" value="MatE"/>
    <property type="match status" value="2"/>
</dbReference>
<evidence type="ECO:0000313" key="14">
    <source>
        <dbReference type="Proteomes" id="UP000263928"/>
    </source>
</evidence>
<organism evidence="13 14">
    <name type="scientific">Propionibacterium australiense</name>
    <dbReference type="NCBI Taxonomy" id="119981"/>
    <lineage>
        <taxon>Bacteria</taxon>
        <taxon>Bacillati</taxon>
        <taxon>Actinomycetota</taxon>
        <taxon>Actinomycetes</taxon>
        <taxon>Propionibacteriales</taxon>
        <taxon>Propionibacteriaceae</taxon>
        <taxon>Propionibacterium</taxon>
    </lineage>
</organism>
<evidence type="ECO:0000313" key="13">
    <source>
        <dbReference type="EMBL" id="SYZ34577.1"/>
    </source>
</evidence>
<evidence type="ECO:0000256" key="5">
    <source>
        <dbReference type="ARBA" id="ARBA00022448"/>
    </source>
</evidence>
<sequence length="465" mass="47742">MSGAQNSAMSLSRAHCRGGGVASLLVALWTRTDRDLLALALPTFATLVSQPLLVMADTAFIGHVGAVPLAGLGLGGNVLGVITGMCVFLAYSTTSVVAHRLGAGRELAAYEAGRDGMALGGVLGVVLAALLAWLAPTVVGWYGPASDVAEAAVTYLRIVALGLPFQLVVHASTGLLRGLQDTRTPMAVAIGVNVTNIGLDALLIYGFGLGIAGSAVATATAQGLSCLVLASVIIRRCSGLGMRLRPSPRGMAASASSGGWLVLRTATLWFSLTATTVVATGLGSLTLAAHQVTNSLYAVLTYALDSLAIACQALIGRHLGAGEVTVARTVMARALGWGCVQAVVIGLLLVAVRPQLVRLFTSDAAVQQLAMHSFVMLAVIMPLAALVFVLDGVLIGAGDTRYLALAGMFVAACHLPMLVAVAHWCTGGPAGLVWLWVAYSGFLAARALTLTLRARTGRWLRTGAE</sequence>
<dbReference type="InterPro" id="IPR002528">
    <property type="entry name" value="MATE_fam"/>
</dbReference>
<dbReference type="NCBIfam" id="TIGR00797">
    <property type="entry name" value="matE"/>
    <property type="match status" value="1"/>
</dbReference>
<dbReference type="CDD" id="cd13136">
    <property type="entry name" value="MATE_DinF_like"/>
    <property type="match status" value="1"/>
</dbReference>
<protein>
    <recommendedName>
        <fullName evidence="4">Probable multidrug resistance protein NorM</fullName>
    </recommendedName>
    <alternativeName>
        <fullName evidence="12">Multidrug-efflux transporter</fullName>
    </alternativeName>
</protein>
<dbReference type="AlphaFoldDB" id="A0A383S9I0"/>
<dbReference type="PIRSF" id="PIRSF006603">
    <property type="entry name" value="DinF"/>
    <property type="match status" value="1"/>
</dbReference>
<comment type="subcellular location">
    <subcellularLocation>
        <location evidence="2">Cell membrane</location>
        <topology evidence="2">Multi-pass membrane protein</topology>
    </subcellularLocation>
</comment>
<evidence type="ECO:0000256" key="12">
    <source>
        <dbReference type="ARBA" id="ARBA00031636"/>
    </source>
</evidence>
<name>A0A383S9I0_9ACTN</name>
<keyword evidence="11" id="KW-0472">Membrane</keyword>
<dbReference type="InterPro" id="IPR048279">
    <property type="entry name" value="MdtK-like"/>
</dbReference>
<dbReference type="InterPro" id="IPR044644">
    <property type="entry name" value="DinF-like"/>
</dbReference>
<accession>A0A383S9I0</accession>
<dbReference type="GO" id="GO:0015297">
    <property type="term" value="F:antiporter activity"/>
    <property type="evidence" value="ECO:0007669"/>
    <property type="project" value="UniProtKB-KW"/>
</dbReference>
<evidence type="ECO:0000256" key="7">
    <source>
        <dbReference type="ARBA" id="ARBA00022475"/>
    </source>
</evidence>
<dbReference type="PANTHER" id="PTHR43298:SF2">
    <property type="entry name" value="FMN_FAD EXPORTER YEEO-RELATED"/>
    <property type="match status" value="1"/>
</dbReference>
<dbReference type="EMBL" id="UNQJ01000030">
    <property type="protein sequence ID" value="SYZ34577.1"/>
    <property type="molecule type" value="Genomic_DNA"/>
</dbReference>
<dbReference type="InterPro" id="IPR050222">
    <property type="entry name" value="MATE_MdtK"/>
</dbReference>
<keyword evidence="7" id="KW-1003">Cell membrane</keyword>
<evidence type="ECO:0000256" key="3">
    <source>
        <dbReference type="ARBA" id="ARBA00010199"/>
    </source>
</evidence>
<keyword evidence="8" id="KW-0812">Transmembrane</keyword>
<evidence type="ECO:0000256" key="11">
    <source>
        <dbReference type="ARBA" id="ARBA00023136"/>
    </source>
</evidence>
<dbReference type="GO" id="GO:0006811">
    <property type="term" value="P:monoatomic ion transport"/>
    <property type="evidence" value="ECO:0007669"/>
    <property type="project" value="UniProtKB-KW"/>
</dbReference>
<gene>
    <name evidence="13" type="ORF">PROPAUS_2595</name>
</gene>
<evidence type="ECO:0000256" key="4">
    <source>
        <dbReference type="ARBA" id="ARBA00020268"/>
    </source>
</evidence>
<dbReference type="GO" id="GO:0005886">
    <property type="term" value="C:plasma membrane"/>
    <property type="evidence" value="ECO:0007669"/>
    <property type="project" value="UniProtKB-SubCell"/>
</dbReference>
<dbReference type="PANTHER" id="PTHR43298">
    <property type="entry name" value="MULTIDRUG RESISTANCE PROTEIN NORM-RELATED"/>
    <property type="match status" value="1"/>
</dbReference>
<evidence type="ECO:0000256" key="9">
    <source>
        <dbReference type="ARBA" id="ARBA00022989"/>
    </source>
</evidence>